<dbReference type="AlphaFoldDB" id="A0A5Q0LAF1"/>
<keyword evidence="2" id="KW-1185">Reference proteome</keyword>
<reference evidence="1 2" key="1">
    <citation type="submission" date="2019-10" db="EMBL/GenBank/DDBJ databases">
        <title>A novel species.</title>
        <authorList>
            <person name="Gao J."/>
        </authorList>
    </citation>
    <scope>NUCLEOTIDE SEQUENCE [LARGE SCALE GENOMIC DNA]</scope>
    <source>
        <strain evidence="1 2">QMT-28</strain>
    </source>
</reference>
<evidence type="ECO:0000313" key="2">
    <source>
        <dbReference type="Proteomes" id="UP000326179"/>
    </source>
</evidence>
<name>A0A5Q0LAF1_9ACTN</name>
<dbReference type="KEGG" id="sfy:GFH48_12785"/>
<dbReference type="Proteomes" id="UP000326179">
    <property type="component" value="Chromosome"/>
</dbReference>
<dbReference type="EMBL" id="CP045643">
    <property type="protein sequence ID" value="QFZ74005.1"/>
    <property type="molecule type" value="Genomic_DNA"/>
</dbReference>
<organism evidence="1 2">
    <name type="scientific">Streptomyces fagopyri</name>
    <dbReference type="NCBI Taxonomy" id="2662397"/>
    <lineage>
        <taxon>Bacteria</taxon>
        <taxon>Bacillati</taxon>
        <taxon>Actinomycetota</taxon>
        <taxon>Actinomycetes</taxon>
        <taxon>Kitasatosporales</taxon>
        <taxon>Streptomycetaceae</taxon>
        <taxon>Streptomyces</taxon>
    </lineage>
</organism>
<accession>A0A5Q0LAF1</accession>
<sequence length="104" mass="11862">MTITTDEKKVIRAQLRDLRGELKTWTLKTPGLHIDQALVCQDHRKPNTACEPCCSGLYRKEKTDRIRSEIRTLNDQLTPPEPERSAVREATVITGNGEQLVMFV</sequence>
<proteinExistence type="predicted"/>
<evidence type="ECO:0000313" key="1">
    <source>
        <dbReference type="EMBL" id="QFZ74005.1"/>
    </source>
</evidence>
<dbReference type="RefSeq" id="WP_153288357.1">
    <property type="nucleotide sequence ID" value="NZ_CP045643.1"/>
</dbReference>
<gene>
    <name evidence="1" type="ORF">GFH48_12785</name>
</gene>
<protein>
    <submittedName>
        <fullName evidence="1">Uncharacterized protein</fullName>
    </submittedName>
</protein>